<gene>
    <name evidence="2" type="ORF">P7K49_006014</name>
</gene>
<evidence type="ECO:0000313" key="2">
    <source>
        <dbReference type="EMBL" id="KAK2115388.1"/>
    </source>
</evidence>
<accession>A0ABQ9W3M6</accession>
<keyword evidence="3" id="KW-1185">Reference proteome</keyword>
<dbReference type="InterPro" id="IPR036250">
    <property type="entry name" value="AcylCo_DH-like_C"/>
</dbReference>
<evidence type="ECO:0000259" key="1">
    <source>
        <dbReference type="Pfam" id="PF01756"/>
    </source>
</evidence>
<reference evidence="2 3" key="1">
    <citation type="submission" date="2023-05" db="EMBL/GenBank/DDBJ databases">
        <title>B98-5 Cell Line De Novo Hybrid Assembly: An Optical Mapping Approach.</title>
        <authorList>
            <person name="Kananen K."/>
            <person name="Auerbach J.A."/>
            <person name="Kautto E."/>
            <person name="Blachly J.S."/>
        </authorList>
    </citation>
    <scope>NUCLEOTIDE SEQUENCE [LARGE SCALE GENOMIC DNA]</scope>
    <source>
        <strain evidence="2">B95-8</strain>
        <tissue evidence="2">Cell line</tissue>
    </source>
</reference>
<comment type="caution">
    <text evidence="2">The sequence shown here is derived from an EMBL/GenBank/DDBJ whole genome shotgun (WGS) entry which is preliminary data.</text>
</comment>
<name>A0ABQ9W3M6_SAGOE</name>
<dbReference type="Proteomes" id="UP001266305">
    <property type="component" value="Unassembled WGS sequence"/>
</dbReference>
<dbReference type="SUPFAM" id="SSF47203">
    <property type="entry name" value="Acyl-CoA dehydrogenase C-terminal domain-like"/>
    <property type="match status" value="1"/>
</dbReference>
<dbReference type="EMBL" id="JASSZA010000003">
    <property type="protein sequence ID" value="KAK2115388.1"/>
    <property type="molecule type" value="Genomic_DNA"/>
</dbReference>
<dbReference type="Pfam" id="PF01756">
    <property type="entry name" value="ACOX"/>
    <property type="match status" value="1"/>
</dbReference>
<dbReference type="InterPro" id="IPR002655">
    <property type="entry name" value="Acyl-CoA_oxidase_C"/>
</dbReference>
<feature type="domain" description="Acyl-CoA oxidase C-terminal" evidence="1">
    <location>
        <begin position="50"/>
        <end position="108"/>
    </location>
</feature>
<protein>
    <recommendedName>
        <fullName evidence="1">Acyl-CoA oxidase C-terminal domain-containing protein</fullName>
    </recommendedName>
</protein>
<sequence>MVGRATVFLETSLPLCQEELDQWALATVDRAVTLWSPWKFPGGAKGLSFVFQQLKDDAVALVDVIAPPDFVLDSPIGRADGELYKNLWGAILQDSKVLERASWWSEFSVNKPVIGSLKSKL</sequence>
<proteinExistence type="predicted"/>
<evidence type="ECO:0000313" key="3">
    <source>
        <dbReference type="Proteomes" id="UP001266305"/>
    </source>
</evidence>
<organism evidence="2 3">
    <name type="scientific">Saguinus oedipus</name>
    <name type="common">Cotton-top tamarin</name>
    <name type="synonym">Oedipomidas oedipus</name>
    <dbReference type="NCBI Taxonomy" id="9490"/>
    <lineage>
        <taxon>Eukaryota</taxon>
        <taxon>Metazoa</taxon>
        <taxon>Chordata</taxon>
        <taxon>Craniata</taxon>
        <taxon>Vertebrata</taxon>
        <taxon>Euteleostomi</taxon>
        <taxon>Mammalia</taxon>
        <taxon>Eutheria</taxon>
        <taxon>Euarchontoglires</taxon>
        <taxon>Primates</taxon>
        <taxon>Haplorrhini</taxon>
        <taxon>Platyrrhini</taxon>
        <taxon>Cebidae</taxon>
        <taxon>Callitrichinae</taxon>
        <taxon>Saguinus</taxon>
    </lineage>
</organism>